<gene>
    <name evidence="2" type="ORF">B9G79_08810</name>
</gene>
<sequence length="151" mass="16578">MKASHLLFAVVMVASATSFAERAGNAWKNEVRSEGQGQYFIDQEGNKYCTHEGTRFAHSIQDGTLVVMDKETGKSAKYFSKVGFTKKGFVVSMKSETGDESLPVFIGESEQGTHYFNSLGDVQAGQLDEGFSFGEIANVKTKTYTLMCSKK</sequence>
<dbReference type="EMBL" id="CP020946">
    <property type="protein sequence ID" value="ASD63667.1"/>
    <property type="molecule type" value="Genomic_DNA"/>
</dbReference>
<feature type="chain" id="PRO_5013074372" evidence="1">
    <location>
        <begin position="21"/>
        <end position="151"/>
    </location>
</feature>
<proteinExistence type="predicted"/>
<feature type="signal peptide" evidence="1">
    <location>
        <begin position="1"/>
        <end position="20"/>
    </location>
</feature>
<protein>
    <submittedName>
        <fullName evidence="2">Uncharacterized protein</fullName>
    </submittedName>
</protein>
<accession>A0A1Z3N8A0</accession>
<dbReference type="Proteomes" id="UP000197003">
    <property type="component" value="Chromosome"/>
</dbReference>
<reference evidence="2 3" key="1">
    <citation type="submission" date="2017-04" db="EMBL/GenBank/DDBJ databases">
        <title>Whole genome sequence of Bdellovibrio bacteriovorus strain SSB218315.</title>
        <authorList>
            <person name="Oyedara O."/>
            <person name="Rodriguez-Perez M.A."/>
        </authorList>
    </citation>
    <scope>NUCLEOTIDE SEQUENCE [LARGE SCALE GENOMIC DNA]</scope>
    <source>
        <strain evidence="2 3">SSB218315</strain>
    </source>
</reference>
<name>A0A1Z3N8A0_BDEBC</name>
<evidence type="ECO:0000313" key="2">
    <source>
        <dbReference type="EMBL" id="ASD63667.1"/>
    </source>
</evidence>
<dbReference type="RefSeq" id="WP_088565191.1">
    <property type="nucleotide sequence ID" value="NZ_CP020946.1"/>
</dbReference>
<keyword evidence="1" id="KW-0732">Signal</keyword>
<evidence type="ECO:0000256" key="1">
    <source>
        <dbReference type="SAM" id="SignalP"/>
    </source>
</evidence>
<evidence type="ECO:0000313" key="3">
    <source>
        <dbReference type="Proteomes" id="UP000197003"/>
    </source>
</evidence>
<organism evidence="2 3">
    <name type="scientific">Bdellovibrio bacteriovorus</name>
    <dbReference type="NCBI Taxonomy" id="959"/>
    <lineage>
        <taxon>Bacteria</taxon>
        <taxon>Pseudomonadati</taxon>
        <taxon>Bdellovibrionota</taxon>
        <taxon>Bdellovibrionia</taxon>
        <taxon>Bdellovibrionales</taxon>
        <taxon>Pseudobdellovibrionaceae</taxon>
        <taxon>Bdellovibrio</taxon>
    </lineage>
</organism>
<dbReference type="AlphaFoldDB" id="A0A1Z3N8A0"/>